<evidence type="ECO:0000256" key="1">
    <source>
        <dbReference type="SAM" id="Phobius"/>
    </source>
</evidence>
<dbReference type="EMBL" id="JARBJD010000234">
    <property type="protein sequence ID" value="KAK2946189.1"/>
    <property type="molecule type" value="Genomic_DNA"/>
</dbReference>
<comment type="caution">
    <text evidence="2">The sequence shown here is derived from an EMBL/GenBank/DDBJ whole genome shotgun (WGS) entry which is preliminary data.</text>
</comment>
<keyword evidence="3" id="KW-1185">Reference proteome</keyword>
<evidence type="ECO:0000313" key="3">
    <source>
        <dbReference type="Proteomes" id="UP001281761"/>
    </source>
</evidence>
<feature type="transmembrane region" description="Helical" evidence="1">
    <location>
        <begin position="190"/>
        <end position="212"/>
    </location>
</feature>
<evidence type="ECO:0000313" key="2">
    <source>
        <dbReference type="EMBL" id="KAK2946189.1"/>
    </source>
</evidence>
<protein>
    <submittedName>
        <fullName evidence="2">Uncharacterized protein</fullName>
    </submittedName>
</protein>
<keyword evidence="1" id="KW-1133">Transmembrane helix</keyword>
<dbReference type="Proteomes" id="UP001281761">
    <property type="component" value="Unassembled WGS sequence"/>
</dbReference>
<gene>
    <name evidence="2" type="ORF">BLNAU_18865</name>
</gene>
<proteinExistence type="predicted"/>
<accession>A0ABQ9X354</accession>
<reference evidence="2 3" key="1">
    <citation type="journal article" date="2022" name="bioRxiv">
        <title>Genomics of Preaxostyla Flagellates Illuminates Evolutionary Transitions and the Path Towards Mitochondrial Loss.</title>
        <authorList>
            <person name="Novak L.V.F."/>
            <person name="Treitli S.C."/>
            <person name="Pyrih J."/>
            <person name="Halakuc P."/>
            <person name="Pipaliya S.V."/>
            <person name="Vacek V."/>
            <person name="Brzon O."/>
            <person name="Soukal P."/>
            <person name="Eme L."/>
            <person name="Dacks J.B."/>
            <person name="Karnkowska A."/>
            <person name="Elias M."/>
            <person name="Hampl V."/>
        </authorList>
    </citation>
    <scope>NUCLEOTIDE SEQUENCE [LARGE SCALE GENOMIC DNA]</scope>
    <source>
        <strain evidence="2">NAU3</strain>
        <tissue evidence="2">Gut</tissue>
    </source>
</reference>
<sequence>MKDEAGTLNTPNDACVNDSLEYPFDKALQDRAVQFLKSLTQKQLRKHVANQLVTHLVPSSDGSPSGFVESILTLLSSRHSTMVVETLSLLSETTSNSSTEFQSHLMESDLITNVFVTIQPHSLPISGNDKIFDSLLRIINTFLLISFPMSLRELAITTVVKPWNHREMIFQKVVLPSSQYVTFLITNRHILVGEFSISFMILLATLLGITPYHRPTSDFVLTSPIAMALTSCLSFVEDGIPLWSPLFIVHFSMSEWIYESPEAVQSGKRMIKALFSEGFEDTLDQMMIHEKEVSRGVDIVYYSCSISQLLETNVTEM</sequence>
<keyword evidence="1" id="KW-0472">Membrane</keyword>
<keyword evidence="1" id="KW-0812">Transmembrane</keyword>
<name>A0ABQ9X354_9EUKA</name>
<organism evidence="2 3">
    <name type="scientific">Blattamonas nauphoetae</name>
    <dbReference type="NCBI Taxonomy" id="2049346"/>
    <lineage>
        <taxon>Eukaryota</taxon>
        <taxon>Metamonada</taxon>
        <taxon>Preaxostyla</taxon>
        <taxon>Oxymonadida</taxon>
        <taxon>Blattamonas</taxon>
    </lineage>
</organism>